<gene>
    <name evidence="3" type="ORF">ACTOB_003764</name>
</gene>
<feature type="region of interest" description="Disordered" evidence="1">
    <location>
        <begin position="1"/>
        <end position="34"/>
    </location>
</feature>
<evidence type="ECO:0000256" key="2">
    <source>
        <dbReference type="SAM" id="Phobius"/>
    </source>
</evidence>
<keyword evidence="2" id="KW-0812">Transmembrane</keyword>
<feature type="compositionally biased region" description="Basic residues" evidence="1">
    <location>
        <begin position="1"/>
        <end position="15"/>
    </location>
</feature>
<organism evidence="3 4">
    <name type="scientific">Actinoplanes oblitus</name>
    <dbReference type="NCBI Taxonomy" id="3040509"/>
    <lineage>
        <taxon>Bacteria</taxon>
        <taxon>Bacillati</taxon>
        <taxon>Actinomycetota</taxon>
        <taxon>Actinomycetes</taxon>
        <taxon>Micromonosporales</taxon>
        <taxon>Micromonosporaceae</taxon>
        <taxon>Actinoplanes</taxon>
    </lineage>
</organism>
<evidence type="ECO:0000313" key="4">
    <source>
        <dbReference type="Proteomes" id="UP001240150"/>
    </source>
</evidence>
<dbReference type="EMBL" id="CP126980">
    <property type="protein sequence ID" value="WIN00083.1"/>
    <property type="molecule type" value="Genomic_DNA"/>
</dbReference>
<keyword evidence="2" id="KW-1133">Transmembrane helix</keyword>
<proteinExistence type="predicted"/>
<name>A0ABY8WRK0_9ACTN</name>
<dbReference type="InterPro" id="IPR011990">
    <property type="entry name" value="TPR-like_helical_dom_sf"/>
</dbReference>
<feature type="region of interest" description="Disordered" evidence="1">
    <location>
        <begin position="274"/>
        <end position="317"/>
    </location>
</feature>
<keyword evidence="2" id="KW-0472">Membrane</keyword>
<feature type="transmembrane region" description="Helical" evidence="2">
    <location>
        <begin position="372"/>
        <end position="392"/>
    </location>
</feature>
<reference evidence="3 4" key="1">
    <citation type="submission" date="2023-06" db="EMBL/GenBank/DDBJ databases">
        <authorList>
            <person name="Yushchuk O."/>
            <person name="Binda E."/>
            <person name="Ruckert-Reed C."/>
            <person name="Fedorenko V."/>
            <person name="Kalinowski J."/>
            <person name="Marinelli F."/>
        </authorList>
    </citation>
    <scope>NUCLEOTIDE SEQUENCE [LARGE SCALE GENOMIC DNA]</scope>
    <source>
        <strain evidence="3 4">NRRL 3884</strain>
    </source>
</reference>
<sequence length="393" mass="42644">MARPRPRTRARRGRTARIVSHPPVRPQRNSSGLDNLSDAAITARRQIAAGAITDAVTLLAQHLAGRDYAWQPADPAMVDATTLYALHTTGPEQLAAARYAYHGSRRLHPRQPHHPRRLDAAHAYGLALHQHTHFEQAIQIRRNLLATYHRLRCPAGILATVTGLAESLHAAGRCPEALRAIAWVWHIHDRNIIQNNPSTGAAVLGTYLRMLRGCRRDRDLTALLHQAQHHPAWSLLVAARSPALDAADHRAVTAHRSGVCTHTPQPMTAITTLPPPPPACSPTTVGPRDAPPRRARAAGRRTPAAGRDTSRHPLAGYPTSDIAGAVGRLLTAPEAQPLLPPARTPHPDDLAAHQHLTGRLTAYLAHRRALRVAMYTAAVAALTTVVVVAILLR</sequence>
<dbReference type="SUPFAM" id="SSF48452">
    <property type="entry name" value="TPR-like"/>
    <property type="match status" value="1"/>
</dbReference>
<evidence type="ECO:0000256" key="1">
    <source>
        <dbReference type="SAM" id="MobiDB-lite"/>
    </source>
</evidence>
<dbReference type="Proteomes" id="UP001240150">
    <property type="component" value="Chromosome"/>
</dbReference>
<protein>
    <submittedName>
        <fullName evidence="3">Uncharacterized protein</fullName>
    </submittedName>
</protein>
<accession>A0ABY8WRK0</accession>
<dbReference type="RefSeq" id="WP_284921553.1">
    <property type="nucleotide sequence ID" value="NZ_CP126980.1"/>
</dbReference>
<keyword evidence="4" id="KW-1185">Reference proteome</keyword>
<evidence type="ECO:0000313" key="3">
    <source>
        <dbReference type="EMBL" id="WIN00083.1"/>
    </source>
</evidence>